<evidence type="ECO:0000256" key="9">
    <source>
        <dbReference type="SAM" id="SignalP"/>
    </source>
</evidence>
<keyword evidence="11" id="KW-0646">Protease inhibitor</keyword>
<comment type="caution">
    <text evidence="11">The sequence shown here is derived from an EMBL/GenBank/DDBJ whole genome shotgun (WGS) entry which is preliminary data.</text>
</comment>
<dbReference type="Pfam" id="PF02974">
    <property type="entry name" value="Inh"/>
    <property type="match status" value="1"/>
</dbReference>
<name>A0ABV6DAY3_9HYPH</name>
<dbReference type="Proteomes" id="UP001589755">
    <property type="component" value="Unassembled WGS sequence"/>
</dbReference>
<proteinExistence type="inferred from homology"/>
<protein>
    <submittedName>
        <fullName evidence="11">Protease inhibitor Inh/omp19 family protein</fullName>
    </submittedName>
</protein>
<sequence>MPHRKTGILAISLLALGLAGCQSGRFANNATYTPAPLPPAPSGTVTGNQLPPPSAPNSDSAFPAVPEQPGTDMAAVDPQAQAGVEAAAATIEKNSLLGSWTVNSGGTTCQMFLTLTKYGNASRGGTRGCAGVLADMRGWDLAGKQVEIYNDGGETIARLYSSGNERLDGQTIDGAPVTLSR</sequence>
<evidence type="ECO:0000256" key="3">
    <source>
        <dbReference type="ARBA" id="ARBA00022729"/>
    </source>
</evidence>
<dbReference type="GO" id="GO:0030414">
    <property type="term" value="F:peptidase inhibitor activity"/>
    <property type="evidence" value="ECO:0007669"/>
    <property type="project" value="UniProtKB-KW"/>
</dbReference>
<evidence type="ECO:0000256" key="4">
    <source>
        <dbReference type="ARBA" id="ARBA00023136"/>
    </source>
</evidence>
<keyword evidence="4" id="KW-0472">Membrane</keyword>
<keyword evidence="7" id="KW-0449">Lipoprotein</keyword>
<dbReference type="RefSeq" id="WP_261519520.1">
    <property type="nucleotide sequence ID" value="NZ_JAODNW010000004.1"/>
</dbReference>
<keyword evidence="12" id="KW-1185">Reference proteome</keyword>
<evidence type="ECO:0000313" key="11">
    <source>
        <dbReference type="EMBL" id="MFC0209829.1"/>
    </source>
</evidence>
<evidence type="ECO:0000256" key="1">
    <source>
        <dbReference type="ARBA" id="ARBA00004459"/>
    </source>
</evidence>
<feature type="signal peptide" evidence="9">
    <location>
        <begin position="1"/>
        <end position="27"/>
    </location>
</feature>
<organism evidence="11 12">
    <name type="scientific">Chelativorans intermedius</name>
    <dbReference type="NCBI Taxonomy" id="515947"/>
    <lineage>
        <taxon>Bacteria</taxon>
        <taxon>Pseudomonadati</taxon>
        <taxon>Pseudomonadota</taxon>
        <taxon>Alphaproteobacteria</taxon>
        <taxon>Hyphomicrobiales</taxon>
        <taxon>Phyllobacteriaceae</taxon>
        <taxon>Chelativorans</taxon>
    </lineage>
</organism>
<dbReference type="InterPro" id="IPR010571">
    <property type="entry name" value="OM_lipoprot_Omp19_bac"/>
</dbReference>
<comment type="subcellular location">
    <subcellularLocation>
        <location evidence="1">Cell outer membrane</location>
        <topology evidence="1">Lipid-anchor</topology>
    </subcellularLocation>
</comment>
<dbReference type="PROSITE" id="PS51257">
    <property type="entry name" value="PROKAR_LIPOPROTEIN"/>
    <property type="match status" value="1"/>
</dbReference>
<gene>
    <name evidence="11" type="ORF">ACFFJ2_15610</name>
</gene>
<reference evidence="11 12" key="1">
    <citation type="submission" date="2024-09" db="EMBL/GenBank/DDBJ databases">
        <authorList>
            <person name="Sun Q."/>
            <person name="Mori K."/>
        </authorList>
    </citation>
    <scope>NUCLEOTIDE SEQUENCE [LARGE SCALE GENOMIC DNA]</scope>
    <source>
        <strain evidence="11 12">CCM 8543</strain>
    </source>
</reference>
<evidence type="ECO:0000259" key="10">
    <source>
        <dbReference type="Pfam" id="PF02974"/>
    </source>
</evidence>
<feature type="domain" description="Alkaline proteinase inhibitor/ Outer membrane lipoprotein Omp19" evidence="10">
    <location>
        <begin position="91"/>
        <end position="181"/>
    </location>
</feature>
<keyword evidence="3 9" id="KW-0732">Signal</keyword>
<feature type="region of interest" description="Disordered" evidence="8">
    <location>
        <begin position="35"/>
        <end position="73"/>
    </location>
</feature>
<dbReference type="PIRSF" id="PIRSF034005">
    <property type="entry name" value="OM_lipoprot_Omp19_bac"/>
    <property type="match status" value="1"/>
</dbReference>
<evidence type="ECO:0000256" key="5">
    <source>
        <dbReference type="ARBA" id="ARBA00023139"/>
    </source>
</evidence>
<evidence type="ECO:0000256" key="6">
    <source>
        <dbReference type="ARBA" id="ARBA00023237"/>
    </source>
</evidence>
<dbReference type="SUPFAM" id="SSF50882">
    <property type="entry name" value="beta-Barrel protease inhibitors"/>
    <property type="match status" value="1"/>
</dbReference>
<keyword evidence="6" id="KW-0998">Cell outer membrane</keyword>
<evidence type="ECO:0000313" key="12">
    <source>
        <dbReference type="Proteomes" id="UP001589755"/>
    </source>
</evidence>
<feature type="chain" id="PRO_5046319452" evidence="9">
    <location>
        <begin position="28"/>
        <end position="181"/>
    </location>
</feature>
<dbReference type="Gene3D" id="2.40.128.10">
    <property type="match status" value="1"/>
</dbReference>
<comment type="similarity">
    <text evidence="2">Belongs to the rhizobiaceae omp19 lipoprotein family.</text>
</comment>
<evidence type="ECO:0000256" key="2">
    <source>
        <dbReference type="ARBA" id="ARBA00007138"/>
    </source>
</evidence>
<keyword evidence="5" id="KW-0564">Palmitate</keyword>
<dbReference type="EMBL" id="JBHLXD010000030">
    <property type="protein sequence ID" value="MFC0209829.1"/>
    <property type="molecule type" value="Genomic_DNA"/>
</dbReference>
<dbReference type="InterPro" id="IPR016085">
    <property type="entry name" value="Protease_inh_B-barrel_dom"/>
</dbReference>
<evidence type="ECO:0000256" key="7">
    <source>
        <dbReference type="ARBA" id="ARBA00023288"/>
    </source>
</evidence>
<accession>A0ABV6DAY3</accession>
<evidence type="ECO:0000256" key="8">
    <source>
        <dbReference type="SAM" id="MobiDB-lite"/>
    </source>
</evidence>
<dbReference type="InterPro" id="IPR021140">
    <property type="entry name" value="Inh/Omp19"/>
</dbReference>